<feature type="signal peptide" evidence="6">
    <location>
        <begin position="1"/>
        <end position="20"/>
    </location>
</feature>
<dbReference type="RefSeq" id="WP_264283501.1">
    <property type="nucleotide sequence ID" value="NZ_CP107006.1"/>
</dbReference>
<keyword evidence="2" id="KW-0624">Polysaccharide degradation</keyword>
<keyword evidence="8" id="KW-1185">Reference proteome</keyword>
<organism evidence="7 8">
    <name type="scientific">Chitinophaga horti</name>
    <dbReference type="NCBI Taxonomy" id="2920382"/>
    <lineage>
        <taxon>Bacteria</taxon>
        <taxon>Pseudomonadati</taxon>
        <taxon>Bacteroidota</taxon>
        <taxon>Chitinophagia</taxon>
        <taxon>Chitinophagales</taxon>
        <taxon>Chitinophagaceae</taxon>
        <taxon>Chitinophaga</taxon>
    </lineage>
</organism>
<dbReference type="InterPro" id="IPR052176">
    <property type="entry name" value="Glycosyl_Hydrlase_43_Enz"/>
</dbReference>
<dbReference type="Pfam" id="PF04616">
    <property type="entry name" value="Glyco_hydro_43"/>
    <property type="match status" value="2"/>
</dbReference>
<evidence type="ECO:0000256" key="4">
    <source>
        <dbReference type="ARBA" id="ARBA00023277"/>
    </source>
</evidence>
<protein>
    <submittedName>
        <fullName evidence="7">Family 43 glycosylhydrolase</fullName>
    </submittedName>
</protein>
<proteinExistence type="inferred from homology"/>
<evidence type="ECO:0000256" key="1">
    <source>
        <dbReference type="ARBA" id="ARBA00009865"/>
    </source>
</evidence>
<gene>
    <name evidence="7" type="ORF">MKQ68_12005</name>
</gene>
<dbReference type="PANTHER" id="PTHR43772:SF2">
    <property type="entry name" value="PUTATIVE (AFU_ORTHOLOGUE AFUA_2G04480)-RELATED"/>
    <property type="match status" value="1"/>
</dbReference>
<dbReference type="PANTHER" id="PTHR43772">
    <property type="entry name" value="ENDO-1,4-BETA-XYLANASE"/>
    <property type="match status" value="1"/>
</dbReference>
<evidence type="ECO:0000256" key="6">
    <source>
        <dbReference type="SAM" id="SignalP"/>
    </source>
</evidence>
<accession>A0ABY6J823</accession>
<dbReference type="InterPro" id="IPR006710">
    <property type="entry name" value="Glyco_hydro_43"/>
</dbReference>
<dbReference type="InterPro" id="IPR023296">
    <property type="entry name" value="Glyco_hydro_beta-prop_sf"/>
</dbReference>
<name>A0ABY6J823_9BACT</name>
<dbReference type="EMBL" id="CP107006">
    <property type="protein sequence ID" value="UYQ95824.1"/>
    <property type="molecule type" value="Genomic_DNA"/>
</dbReference>
<keyword evidence="4" id="KW-0119">Carbohydrate metabolism</keyword>
<keyword evidence="5" id="KW-0326">Glycosidase</keyword>
<evidence type="ECO:0000313" key="8">
    <source>
        <dbReference type="Proteomes" id="UP001162741"/>
    </source>
</evidence>
<evidence type="ECO:0000313" key="7">
    <source>
        <dbReference type="EMBL" id="UYQ95824.1"/>
    </source>
</evidence>
<dbReference type="Gene3D" id="2.115.10.20">
    <property type="entry name" value="Glycosyl hydrolase domain, family 43"/>
    <property type="match status" value="2"/>
</dbReference>
<keyword evidence="2" id="KW-0858">Xylan degradation</keyword>
<keyword evidence="6" id="KW-0732">Signal</keyword>
<keyword evidence="3" id="KW-0378">Hydrolase</keyword>
<sequence>MKKSWIYLSFLLAANLPSQAQRNAYLFTYFTGNDESVRFALSNDGYNFKALNNGQSVLDSDSISATGGVRDPHILRGTGDNKFYMVATDMHTAKNGWGPNTAIVLMRSTDLLDWRTHSIDIAKLYPQFAAADRVWAPQTIYDAAKKQYMVYWSMRLGAQDSDKIYYAYANKDFSALTTTPKVLFTPPAGTVCIDADIIPKDGKFHLFFKHAGGSKNGIKKAISNKLTEGYVFQDKTLEQTTDEVEGSGIFKLNNSNDYILMYDVYRNGRYEFARSSDLEHFSAINAAVTMDFKPRHGTVMPITDKEASALAAKWLTPQQVILSAGGAGLKPINSYLDSAANTLHLQLRPGSDVSKFKPTFGKYPGASITSVGADKYTVAIKGRKPVTFIVKATETHNAALEGFYADPDVLYAEKTGKYYIYPTSDGFDNWSGTYFKVFSSDNLVNWKDEGKILQLGTDVTWANKNAWAPCIIEKKVNGAYKYYYYFTAAQKIGVAVADHPTGPFKDSGKPLIDKRPEGIKGGQEIDPDVFMDPATGKSYLYWGNGYMAVAELQEDMISLVPGSTKIITPDRTFREGTCVFVRNGKYYFTWSENDTRDPDYRVRYGIADSPTGKIQVPANNMVLNKDAAVGLYGTGHHSILQIPGKDEWYIVYHRFNYPKGINMGRAAGYNREVCIDKMTFGKDGTIITVTPTHKGIDPLSK</sequence>
<evidence type="ECO:0000256" key="3">
    <source>
        <dbReference type="ARBA" id="ARBA00022801"/>
    </source>
</evidence>
<dbReference type="CDD" id="cd08983">
    <property type="entry name" value="GH43_Bt3655-like"/>
    <property type="match status" value="1"/>
</dbReference>
<dbReference type="CDD" id="cd18828">
    <property type="entry name" value="GH43_BT3675-like"/>
    <property type="match status" value="1"/>
</dbReference>
<evidence type="ECO:0000256" key="5">
    <source>
        <dbReference type="ARBA" id="ARBA00023295"/>
    </source>
</evidence>
<comment type="similarity">
    <text evidence="1">Belongs to the glycosyl hydrolase 43 family.</text>
</comment>
<feature type="chain" id="PRO_5045268330" evidence="6">
    <location>
        <begin position="21"/>
        <end position="701"/>
    </location>
</feature>
<reference evidence="7" key="1">
    <citation type="submission" date="2022-10" db="EMBL/GenBank/DDBJ databases">
        <title>Chitinophaga sp. nov., isolated from soil.</title>
        <authorList>
            <person name="Jeon C.O."/>
        </authorList>
    </citation>
    <scope>NUCLEOTIDE SEQUENCE</scope>
    <source>
        <strain evidence="7">R8</strain>
    </source>
</reference>
<dbReference type="SUPFAM" id="SSF75005">
    <property type="entry name" value="Arabinanase/levansucrase/invertase"/>
    <property type="match status" value="2"/>
</dbReference>
<dbReference type="Proteomes" id="UP001162741">
    <property type="component" value="Chromosome"/>
</dbReference>
<evidence type="ECO:0000256" key="2">
    <source>
        <dbReference type="ARBA" id="ARBA00022651"/>
    </source>
</evidence>